<reference evidence="3" key="1">
    <citation type="journal article" date="2012" name="Nat. Genet.">
        <title>Lifestyle transitions in plant pathogenic Colletotrichum fungi deciphered by genome and transcriptome analyses.</title>
        <authorList>
            <person name="O'Connell R.J."/>
            <person name="Thon M.R."/>
            <person name="Hacquard S."/>
            <person name="Amyotte S.G."/>
            <person name="Kleemann J."/>
            <person name="Torres M.F."/>
            <person name="Damm U."/>
            <person name="Buiate E.A."/>
            <person name="Epstein L."/>
            <person name="Alkan N."/>
            <person name="Altmueller J."/>
            <person name="Alvarado-Balderrama L."/>
            <person name="Bauser C.A."/>
            <person name="Becker C."/>
            <person name="Birren B.W."/>
            <person name="Chen Z."/>
            <person name="Choi J."/>
            <person name="Crouch J.A."/>
            <person name="Duvick J.P."/>
            <person name="Farman M.A."/>
            <person name="Gan P."/>
            <person name="Heiman D."/>
            <person name="Henrissat B."/>
            <person name="Howard R.J."/>
            <person name="Kabbage M."/>
            <person name="Koch C."/>
            <person name="Kracher B."/>
            <person name="Kubo Y."/>
            <person name="Law A.D."/>
            <person name="Lebrun M.-H."/>
            <person name="Lee Y.-H."/>
            <person name="Miyara I."/>
            <person name="Moore N."/>
            <person name="Neumann U."/>
            <person name="Nordstroem K."/>
            <person name="Panaccione D.G."/>
            <person name="Panstruga R."/>
            <person name="Place M."/>
            <person name="Proctor R.H."/>
            <person name="Prusky D."/>
            <person name="Rech G."/>
            <person name="Reinhardt R."/>
            <person name="Rollins J.A."/>
            <person name="Rounsley S."/>
            <person name="Schardl C.L."/>
            <person name="Schwartz D.C."/>
            <person name="Shenoy N."/>
            <person name="Shirasu K."/>
            <person name="Sikhakolli U.R."/>
            <person name="Stueber K."/>
            <person name="Sukno S.A."/>
            <person name="Sweigard J.A."/>
            <person name="Takano Y."/>
            <person name="Takahara H."/>
            <person name="Trail F."/>
            <person name="van der Does H.C."/>
            <person name="Voll L.M."/>
            <person name="Will I."/>
            <person name="Young S."/>
            <person name="Zeng Q."/>
            <person name="Zhang J."/>
            <person name="Zhou S."/>
            <person name="Dickman M.B."/>
            <person name="Schulze-Lefert P."/>
            <person name="Ver Loren van Themaat E."/>
            <person name="Ma L.-J."/>
            <person name="Vaillancourt L.J."/>
        </authorList>
    </citation>
    <scope>NUCLEOTIDE SEQUENCE [LARGE SCALE GENOMIC DNA]</scope>
    <source>
        <strain evidence="3">M1.001 / M2 / FGSC 10212</strain>
    </source>
</reference>
<evidence type="ECO:0000313" key="2">
    <source>
        <dbReference type="EMBL" id="EFQ36333.1"/>
    </source>
</evidence>
<dbReference type="VEuPathDB" id="FungiDB:GLRG_11478"/>
<evidence type="ECO:0000313" key="3">
    <source>
        <dbReference type="Proteomes" id="UP000008782"/>
    </source>
</evidence>
<protein>
    <submittedName>
        <fullName evidence="2">Uncharacterized protein</fullName>
    </submittedName>
</protein>
<dbReference type="Proteomes" id="UP000008782">
    <property type="component" value="Unassembled WGS sequence"/>
</dbReference>
<organism evidence="3">
    <name type="scientific">Colletotrichum graminicola (strain M1.001 / M2 / FGSC 10212)</name>
    <name type="common">Maize anthracnose fungus</name>
    <name type="synonym">Glomerella graminicola</name>
    <dbReference type="NCBI Taxonomy" id="645133"/>
    <lineage>
        <taxon>Eukaryota</taxon>
        <taxon>Fungi</taxon>
        <taxon>Dikarya</taxon>
        <taxon>Ascomycota</taxon>
        <taxon>Pezizomycotina</taxon>
        <taxon>Sordariomycetes</taxon>
        <taxon>Hypocreomycetidae</taxon>
        <taxon>Glomerellales</taxon>
        <taxon>Glomerellaceae</taxon>
        <taxon>Colletotrichum</taxon>
        <taxon>Colletotrichum graminicola species complex</taxon>
    </lineage>
</organism>
<proteinExistence type="predicted"/>
<dbReference type="AlphaFoldDB" id="E3QZP5"/>
<feature type="region of interest" description="Disordered" evidence="1">
    <location>
        <begin position="47"/>
        <end position="86"/>
    </location>
</feature>
<dbReference type="EMBL" id="GG697419">
    <property type="protein sequence ID" value="EFQ36333.1"/>
    <property type="molecule type" value="Genomic_DNA"/>
</dbReference>
<keyword evidence="3" id="KW-1185">Reference proteome</keyword>
<gene>
    <name evidence="2" type="ORF">GLRG_11478</name>
</gene>
<dbReference type="HOGENOM" id="CLU_2497755_0_0_1"/>
<sequence length="86" mass="9082">MAQNLIMGDVRRYNPWLNLDCPNLRVATPVLRSVLCLGPQDADITVTAPVPGRPTAAPGTGDGYTVNPINPPEGGEVAERTALRCG</sequence>
<name>E3QZP5_COLGM</name>
<dbReference type="RefSeq" id="XP_008100353.1">
    <property type="nucleotide sequence ID" value="XM_008102162.1"/>
</dbReference>
<dbReference type="OrthoDB" id="5985073at2759"/>
<feature type="compositionally biased region" description="Basic and acidic residues" evidence="1">
    <location>
        <begin position="77"/>
        <end position="86"/>
    </location>
</feature>
<accession>E3QZP5</accession>
<dbReference type="GeneID" id="24416842"/>
<evidence type="ECO:0000256" key="1">
    <source>
        <dbReference type="SAM" id="MobiDB-lite"/>
    </source>
</evidence>